<dbReference type="Pfam" id="PF22766">
    <property type="entry name" value="ZW10_C2"/>
    <property type="match status" value="1"/>
</dbReference>
<evidence type="ECO:0000256" key="1">
    <source>
        <dbReference type="SAM" id="MobiDB-lite"/>
    </source>
</evidence>
<feature type="domain" description="ZW10 C-terminal helical" evidence="2">
    <location>
        <begin position="741"/>
        <end position="882"/>
    </location>
</feature>
<feature type="compositionally biased region" description="Pro residues" evidence="1">
    <location>
        <begin position="480"/>
        <end position="490"/>
    </location>
</feature>
<proteinExistence type="predicted"/>
<sequence length="884" mass="97704">MASQDLSTLLASIGSPLVDGVGEAPKTVLPASAALELLDARIEALASPAEAEQASSTPSDKEPPEEIISEDLIHVLEQYKVATRNYAHASRVSTIVSAMTQALTQVAVVQQSLRDHDNEAMDTALTSAASALKEVGIEVNWSQGTVKKTSVGPIPQGVVMDELIHVCEDIIGKLRSSTHSPTESGLFIEDRTPESFTLKIERPQDIEWSVRSGLVDAHAAYLSRILNDVFKTMLQTNFQWSVMSSDVGLLLHRTSDVPDLSRGGTLTQIQSVLSAVRDVMASPSQASNQAKSHFGQLQLLVSRQSIPALLTLIKTHIPASLPVLETTEDMLICKDRLTMLIMDFHKSLVEMSYVSDAKAPRAKLYKGAPEPLSDLPTWARSMEHLCKQHMLGSILEQARNVIARTEDKSWDTVLTDMEAPVRAHDTTEPPRPPDVKPTPTQVKQPTEPVLPPPPTKTQPAVTKKSKKPTLGGVKIGAKLPPAPPPKPASPPSSNQVKDEWDWGDEEAEDWEDTAATSAKDKQPAADDWDWGEGEEEEEDMAEAKPEKPHEEPKTDVSVPPPDDASFDAWDWKEEESMDLFSKSDQAICLQTLAVSNRIIEFCALLSRQWAHIEGDVPSRQLFAQGFVESVQMFRALMPILHAQVLQHVPLLGMLFANDCAYLASELRKYASQSTKFGAFRVMGRQMFEASLRAEADLLDDMTTQWCASLVSLQMNVLNDSLDSADGFVRTSDESRYHVCQRAVEQVGHILSHLASVWRPVLSHDMLTSTLCELFDGVFLRVLHEVEELQDISEPESNSLSQLCRMLVDTASEVLQGAEAHIPTYFKFAYLPDILQGSLADIEYLLFDNESGSALNDYSREEMTVLIRALFADTPNRRRLLDRVQ</sequence>
<dbReference type="GeneID" id="28729867"/>
<feature type="compositionally biased region" description="Acidic residues" evidence="1">
    <location>
        <begin position="501"/>
        <end position="512"/>
    </location>
</feature>
<evidence type="ECO:0000313" key="4">
    <source>
        <dbReference type="Proteomes" id="UP000037751"/>
    </source>
</evidence>
<evidence type="ECO:0000313" key="3">
    <source>
        <dbReference type="EMBL" id="KOS16220.1"/>
    </source>
</evidence>
<dbReference type="PANTHER" id="PTHR12205:SF0">
    <property type="entry name" value="CENTROMERE_KINETOCHORE PROTEIN ZW10 HOMOLOG"/>
    <property type="match status" value="1"/>
</dbReference>
<dbReference type="AlphaFoldDB" id="A0A0M8MYF0"/>
<dbReference type="RefSeq" id="XP_017993852.1">
    <property type="nucleotide sequence ID" value="XM_018137991.1"/>
</dbReference>
<dbReference type="VEuPathDB" id="FungiDB:Malapachy_3523"/>
<dbReference type="GO" id="GO:0005737">
    <property type="term" value="C:cytoplasm"/>
    <property type="evidence" value="ECO:0007669"/>
    <property type="project" value="GOC"/>
</dbReference>
<dbReference type="GO" id="GO:1990423">
    <property type="term" value="C:RZZ complex"/>
    <property type="evidence" value="ECO:0007669"/>
    <property type="project" value="TreeGrafter"/>
</dbReference>
<gene>
    <name evidence="3" type="ORF">Malapachy_3523</name>
</gene>
<feature type="compositionally biased region" description="Acidic residues" evidence="1">
    <location>
        <begin position="526"/>
        <end position="540"/>
    </location>
</feature>
<dbReference type="Proteomes" id="UP000037751">
    <property type="component" value="Unassembled WGS sequence"/>
</dbReference>
<dbReference type="InterPro" id="IPR055148">
    <property type="entry name" value="ZW10_C_2"/>
</dbReference>
<dbReference type="GO" id="GO:0007094">
    <property type="term" value="P:mitotic spindle assembly checkpoint signaling"/>
    <property type="evidence" value="ECO:0007669"/>
    <property type="project" value="TreeGrafter"/>
</dbReference>
<dbReference type="InterPro" id="IPR046362">
    <property type="entry name" value="Zw10/DSL1_C_sf"/>
</dbReference>
<comment type="caution">
    <text evidence="3">The sequence shown here is derived from an EMBL/GenBank/DDBJ whole genome shotgun (WGS) entry which is preliminary data.</text>
</comment>
<feature type="compositionally biased region" description="Basic and acidic residues" evidence="1">
    <location>
        <begin position="541"/>
        <end position="554"/>
    </location>
</feature>
<protein>
    <recommendedName>
        <fullName evidence="2">ZW10 C-terminal helical domain-containing protein</fullName>
    </recommendedName>
</protein>
<accession>A0A0M8MYF0</accession>
<feature type="compositionally biased region" description="Low complexity" evidence="1">
    <location>
        <begin position="437"/>
        <end position="447"/>
    </location>
</feature>
<reference evidence="3 4" key="1">
    <citation type="submission" date="2015-07" db="EMBL/GenBank/DDBJ databases">
        <title>Draft Genome Sequence of Malassezia furfur CBS1878 and Malassezia pachydermatis CBS1879.</title>
        <authorList>
            <person name="Triana S."/>
            <person name="Ohm R."/>
            <person name="Gonzalez A."/>
            <person name="DeCock H."/>
            <person name="Restrepo S."/>
            <person name="Celis A."/>
        </authorList>
    </citation>
    <scope>NUCLEOTIDE SEQUENCE [LARGE SCALE GENOMIC DNA]</scope>
    <source>
        <strain evidence="3 4">CBS 1879</strain>
    </source>
</reference>
<dbReference type="Gene3D" id="1.10.357.150">
    <property type="match status" value="1"/>
</dbReference>
<name>A0A0M8MYF0_9BASI</name>
<keyword evidence="4" id="KW-1185">Reference proteome</keyword>
<dbReference type="GO" id="GO:0006888">
    <property type="term" value="P:endoplasmic reticulum to Golgi vesicle-mediated transport"/>
    <property type="evidence" value="ECO:0007669"/>
    <property type="project" value="TreeGrafter"/>
</dbReference>
<feature type="compositionally biased region" description="Basic and acidic residues" evidence="1">
    <location>
        <begin position="419"/>
        <end position="434"/>
    </location>
</feature>
<feature type="region of interest" description="Disordered" evidence="1">
    <location>
        <begin position="418"/>
        <end position="566"/>
    </location>
</feature>
<organism evidence="3 4">
    <name type="scientific">Malassezia pachydermatis</name>
    <dbReference type="NCBI Taxonomy" id="77020"/>
    <lineage>
        <taxon>Eukaryota</taxon>
        <taxon>Fungi</taxon>
        <taxon>Dikarya</taxon>
        <taxon>Basidiomycota</taxon>
        <taxon>Ustilaginomycotina</taxon>
        <taxon>Malasseziomycetes</taxon>
        <taxon>Malasseziales</taxon>
        <taxon>Malasseziaceae</taxon>
        <taxon>Malassezia</taxon>
    </lineage>
</organism>
<dbReference type="STRING" id="77020.A0A0M8MYF0"/>
<dbReference type="OrthoDB" id="534815at2759"/>
<evidence type="ECO:0000259" key="2">
    <source>
        <dbReference type="Pfam" id="PF22766"/>
    </source>
</evidence>
<dbReference type="PANTHER" id="PTHR12205">
    <property type="entry name" value="CENTROMERE/KINETOCHORE PROTEIN ZW10"/>
    <property type="match status" value="1"/>
</dbReference>
<dbReference type="EMBL" id="LGAV01000001">
    <property type="protein sequence ID" value="KOS16220.1"/>
    <property type="molecule type" value="Genomic_DNA"/>
</dbReference>